<reference evidence="1" key="1">
    <citation type="submission" date="2022-10" db="EMBL/GenBank/DDBJ databases">
        <title>Novel sulphate-reducing endosymbionts in the free-living metamonad Anaeramoeba.</title>
        <authorList>
            <person name="Jerlstrom-Hultqvist J."/>
            <person name="Cepicka I."/>
            <person name="Gallot-Lavallee L."/>
            <person name="Salas-Leiva D."/>
            <person name="Curtis B.A."/>
            <person name="Zahonova K."/>
            <person name="Pipaliya S."/>
            <person name="Dacks J."/>
            <person name="Roger A.J."/>
        </authorList>
    </citation>
    <scope>NUCLEOTIDE SEQUENCE</scope>
    <source>
        <strain evidence="1">BMAN</strain>
    </source>
</reference>
<dbReference type="Proteomes" id="UP001149090">
    <property type="component" value="Unassembled WGS sequence"/>
</dbReference>
<evidence type="ECO:0000313" key="1">
    <source>
        <dbReference type="EMBL" id="KAJ5071993.1"/>
    </source>
</evidence>
<comment type="caution">
    <text evidence="1">The sequence shown here is derived from an EMBL/GenBank/DDBJ whole genome shotgun (WGS) entry which is preliminary data.</text>
</comment>
<protein>
    <submittedName>
        <fullName evidence="1">Uncharacterized protein</fullName>
    </submittedName>
</protein>
<organism evidence="1 2">
    <name type="scientific">Anaeramoeba ignava</name>
    <name type="common">Anaerobic marine amoeba</name>
    <dbReference type="NCBI Taxonomy" id="1746090"/>
    <lineage>
        <taxon>Eukaryota</taxon>
        <taxon>Metamonada</taxon>
        <taxon>Anaeramoebidae</taxon>
        <taxon>Anaeramoeba</taxon>
    </lineage>
</organism>
<accession>A0A9Q0LIC8</accession>
<proteinExistence type="predicted"/>
<name>A0A9Q0LIC8_ANAIG</name>
<gene>
    <name evidence="1" type="ORF">M0811_09637</name>
</gene>
<dbReference type="AlphaFoldDB" id="A0A9Q0LIC8"/>
<keyword evidence="2" id="KW-1185">Reference proteome</keyword>
<dbReference type="EMBL" id="JAPDFW010000083">
    <property type="protein sequence ID" value="KAJ5071993.1"/>
    <property type="molecule type" value="Genomic_DNA"/>
</dbReference>
<evidence type="ECO:0000313" key="2">
    <source>
        <dbReference type="Proteomes" id="UP001149090"/>
    </source>
</evidence>
<sequence>MNSSLFSINQLRNTNTDNFLNFPIDFSFEKKSHFQNVFLHQKKKYQKLLCERTKGNETLKKNCLKKKNLILNP</sequence>